<evidence type="ECO:0000256" key="2">
    <source>
        <dbReference type="SAM" id="MobiDB-lite"/>
    </source>
</evidence>
<dbReference type="GO" id="GO:0005634">
    <property type="term" value="C:nucleus"/>
    <property type="evidence" value="ECO:0007669"/>
    <property type="project" value="TreeGrafter"/>
</dbReference>
<evidence type="ECO:0000313" key="4">
    <source>
        <dbReference type="EMBL" id="KHN83390.1"/>
    </source>
</evidence>
<dbReference type="PROSITE" id="PS51808">
    <property type="entry name" value="CHCH"/>
    <property type="match status" value="1"/>
</dbReference>
<sequence>MASPKPSAPVRSAASPTRAAHSSPPPMRVAPPPHTAHATPAPMGMAAAPSQGPGLMAQMAATAGGVAIGSAVGHAVGNMMTGGGSSPSEAVAPTSPAPQTTTPQSQPLTQPCEFEWKQFVECSQNQSDLSLCEGLNEAFKQCRARYA</sequence>
<feature type="compositionally biased region" description="Pro residues" evidence="2">
    <location>
        <begin position="23"/>
        <end position="34"/>
    </location>
</feature>
<dbReference type="OMA" id="PSQYGPC"/>
<keyword evidence="1" id="KW-1015">Disulfide bond</keyword>
<reference evidence="4" key="1">
    <citation type="submission" date="2014-11" db="EMBL/GenBank/DDBJ databases">
        <title>Genetic blueprint of the zoonotic pathogen Toxocara canis.</title>
        <authorList>
            <person name="Zhu X.-Q."/>
            <person name="Korhonen P.K."/>
            <person name="Cai H."/>
            <person name="Young N.D."/>
            <person name="Nejsum P."/>
            <person name="von Samson-Himmelstjerna G."/>
            <person name="Boag P.R."/>
            <person name="Tan P."/>
            <person name="Li Q."/>
            <person name="Min J."/>
            <person name="Yang Y."/>
            <person name="Wang X."/>
            <person name="Fang X."/>
            <person name="Hall R.S."/>
            <person name="Hofmann A."/>
            <person name="Sternberg P.W."/>
            <person name="Jex A.R."/>
            <person name="Gasser R.B."/>
        </authorList>
    </citation>
    <scope>NUCLEOTIDE SEQUENCE [LARGE SCALE GENOMIC DNA]</scope>
    <source>
        <strain evidence="4">PN_DK_2014</strain>
    </source>
</reference>
<feature type="compositionally biased region" description="Low complexity" evidence="2">
    <location>
        <begin position="35"/>
        <end position="49"/>
    </location>
</feature>
<accession>A0A0B2VQS2</accession>
<dbReference type="PANTHER" id="PTHR13523">
    <property type="entry name" value="COILED-COIL-HELIX-COILED-COIL-HELIX DOMAIN CONTAINING 2/NUR77"/>
    <property type="match status" value="1"/>
</dbReference>
<organism evidence="4 5">
    <name type="scientific">Toxocara canis</name>
    <name type="common">Canine roundworm</name>
    <dbReference type="NCBI Taxonomy" id="6265"/>
    <lineage>
        <taxon>Eukaryota</taxon>
        <taxon>Metazoa</taxon>
        <taxon>Ecdysozoa</taxon>
        <taxon>Nematoda</taxon>
        <taxon>Chromadorea</taxon>
        <taxon>Rhabditida</taxon>
        <taxon>Spirurina</taxon>
        <taxon>Ascaridomorpha</taxon>
        <taxon>Ascaridoidea</taxon>
        <taxon>Toxocaridae</taxon>
        <taxon>Toxocara</taxon>
    </lineage>
</organism>
<feature type="region of interest" description="Disordered" evidence="2">
    <location>
        <begin position="75"/>
        <end position="110"/>
    </location>
</feature>
<feature type="compositionally biased region" description="Low complexity" evidence="2">
    <location>
        <begin position="92"/>
        <end position="110"/>
    </location>
</feature>
<dbReference type="PANTHER" id="PTHR13523:SF2">
    <property type="entry name" value="COILED-COIL-HELIX-COILED-COIL-HELIX DOMAIN CONTAINING 2, ISOFORM A-RELATED"/>
    <property type="match status" value="1"/>
</dbReference>
<proteinExistence type="predicted"/>
<dbReference type="GO" id="GO:0005739">
    <property type="term" value="C:mitochondrion"/>
    <property type="evidence" value="ECO:0007669"/>
    <property type="project" value="TreeGrafter"/>
</dbReference>
<evidence type="ECO:0000256" key="1">
    <source>
        <dbReference type="ARBA" id="ARBA00023157"/>
    </source>
</evidence>
<feature type="region of interest" description="Disordered" evidence="2">
    <location>
        <begin position="1"/>
        <end position="52"/>
    </location>
</feature>
<dbReference type="Proteomes" id="UP000031036">
    <property type="component" value="Unassembled WGS sequence"/>
</dbReference>
<dbReference type="STRING" id="6265.A0A0B2VQS2"/>
<gene>
    <name evidence="4" type="primary">har-1</name>
    <name evidence="4" type="ORF">Tcan_05446</name>
</gene>
<dbReference type="InterPro" id="IPR055304">
    <property type="entry name" value="CHCHD2/10-like"/>
</dbReference>
<protein>
    <submittedName>
        <fullName evidence="4">Hemiasterlin resistant protein 1</fullName>
    </submittedName>
</protein>
<name>A0A0B2VQS2_TOXCA</name>
<comment type="caution">
    <text evidence="4">The sequence shown here is derived from an EMBL/GenBank/DDBJ whole genome shotgun (WGS) entry which is preliminary data.</text>
</comment>
<evidence type="ECO:0000259" key="3">
    <source>
        <dbReference type="Pfam" id="PF06747"/>
    </source>
</evidence>
<dbReference type="AlphaFoldDB" id="A0A0B2VQS2"/>
<dbReference type="Pfam" id="PF06747">
    <property type="entry name" value="CHCH"/>
    <property type="match status" value="1"/>
</dbReference>
<dbReference type="EMBL" id="JPKZ01001199">
    <property type="protein sequence ID" value="KHN83390.1"/>
    <property type="molecule type" value="Genomic_DNA"/>
</dbReference>
<feature type="domain" description="CHCH" evidence="3">
    <location>
        <begin position="112"/>
        <end position="144"/>
    </location>
</feature>
<keyword evidence="5" id="KW-1185">Reference proteome</keyword>
<dbReference type="InterPro" id="IPR010625">
    <property type="entry name" value="CHCH"/>
</dbReference>
<evidence type="ECO:0000313" key="5">
    <source>
        <dbReference type="Proteomes" id="UP000031036"/>
    </source>
</evidence>
<dbReference type="GO" id="GO:0007005">
    <property type="term" value="P:mitochondrion organization"/>
    <property type="evidence" value="ECO:0007669"/>
    <property type="project" value="InterPro"/>
</dbReference>
<dbReference type="OrthoDB" id="1106148at2759"/>